<organism evidence="1 2">
    <name type="scientific">Coemansia furcata</name>
    <dbReference type="NCBI Taxonomy" id="417177"/>
    <lineage>
        <taxon>Eukaryota</taxon>
        <taxon>Fungi</taxon>
        <taxon>Fungi incertae sedis</taxon>
        <taxon>Zoopagomycota</taxon>
        <taxon>Kickxellomycotina</taxon>
        <taxon>Kickxellomycetes</taxon>
        <taxon>Kickxellales</taxon>
        <taxon>Kickxellaceae</taxon>
        <taxon>Coemansia</taxon>
    </lineage>
</organism>
<accession>A0ACC1LQS0</accession>
<proteinExistence type="predicted"/>
<protein>
    <submittedName>
        <fullName evidence="1">Uncharacterized protein</fullName>
    </submittedName>
</protein>
<reference evidence="1" key="1">
    <citation type="submission" date="2022-07" db="EMBL/GenBank/DDBJ databases">
        <title>Phylogenomic reconstructions and comparative analyses of Kickxellomycotina fungi.</title>
        <authorList>
            <person name="Reynolds N.K."/>
            <person name="Stajich J.E."/>
            <person name="Barry K."/>
            <person name="Grigoriev I.V."/>
            <person name="Crous P."/>
            <person name="Smith M.E."/>
        </authorList>
    </citation>
    <scope>NUCLEOTIDE SEQUENCE</scope>
    <source>
        <strain evidence="1">CBS 102833</strain>
    </source>
</reference>
<name>A0ACC1LQS0_9FUNG</name>
<evidence type="ECO:0000313" key="2">
    <source>
        <dbReference type="Proteomes" id="UP001140096"/>
    </source>
</evidence>
<dbReference type="Proteomes" id="UP001140096">
    <property type="component" value="Unassembled WGS sequence"/>
</dbReference>
<sequence>MPKDNSKISKVRAGKIEKKNQPISKTAVAAAVSKSEIDDIFASKKAQSTPKAAVASKSEIDDIFSAKKQPLAKPECKDVPKTTAKPAKSVTVVDATASITSSGSQQQKRPPKSDDFADSRGKSSKYTEDGLRVFYMEDLRIGEGEGATELCPFDCTCCF</sequence>
<comment type="caution">
    <text evidence="1">The sequence shown here is derived from an EMBL/GenBank/DDBJ whole genome shotgun (WGS) entry which is preliminary data.</text>
</comment>
<evidence type="ECO:0000313" key="1">
    <source>
        <dbReference type="EMBL" id="KAJ2813773.1"/>
    </source>
</evidence>
<keyword evidence="2" id="KW-1185">Reference proteome</keyword>
<dbReference type="EMBL" id="JANBUP010000022">
    <property type="protein sequence ID" value="KAJ2813773.1"/>
    <property type="molecule type" value="Genomic_DNA"/>
</dbReference>
<gene>
    <name evidence="1" type="ORF">H4S07_000415</name>
</gene>